<gene>
    <name evidence="2" type="ORF">GGQ88_000484</name>
</gene>
<evidence type="ECO:0008006" key="4">
    <source>
        <dbReference type="Google" id="ProtNLM"/>
    </source>
</evidence>
<accession>A0A7W5ZVJ9</accession>
<feature type="chain" id="PRO_5030592126" description="Lipoprotein" evidence="1">
    <location>
        <begin position="17"/>
        <end position="167"/>
    </location>
</feature>
<evidence type="ECO:0000313" key="3">
    <source>
        <dbReference type="Proteomes" id="UP000562395"/>
    </source>
</evidence>
<evidence type="ECO:0000256" key="1">
    <source>
        <dbReference type="SAM" id="SignalP"/>
    </source>
</evidence>
<keyword evidence="1" id="KW-0732">Signal</keyword>
<name>A0A7W5ZVJ9_9SPHN</name>
<organism evidence="2 3">
    <name type="scientific">Novosphingobium hassiacum</name>
    <dbReference type="NCBI Taxonomy" id="173676"/>
    <lineage>
        <taxon>Bacteria</taxon>
        <taxon>Pseudomonadati</taxon>
        <taxon>Pseudomonadota</taxon>
        <taxon>Alphaproteobacteria</taxon>
        <taxon>Sphingomonadales</taxon>
        <taxon>Sphingomonadaceae</taxon>
        <taxon>Novosphingobium</taxon>
    </lineage>
</organism>
<dbReference type="PROSITE" id="PS51257">
    <property type="entry name" value="PROKAR_LIPOPROTEIN"/>
    <property type="match status" value="1"/>
</dbReference>
<evidence type="ECO:0000313" key="2">
    <source>
        <dbReference type="EMBL" id="MBB3859244.1"/>
    </source>
</evidence>
<dbReference type="Proteomes" id="UP000562395">
    <property type="component" value="Unassembled WGS sequence"/>
</dbReference>
<reference evidence="2 3" key="1">
    <citation type="submission" date="2020-08" db="EMBL/GenBank/DDBJ databases">
        <title>Genomic Encyclopedia of Type Strains, Phase IV (KMG-IV): sequencing the most valuable type-strain genomes for metagenomic binning, comparative biology and taxonomic classification.</title>
        <authorList>
            <person name="Goeker M."/>
        </authorList>
    </citation>
    <scope>NUCLEOTIDE SEQUENCE [LARGE SCALE GENOMIC DNA]</scope>
    <source>
        <strain evidence="2 3">DSM 14552</strain>
    </source>
</reference>
<dbReference type="EMBL" id="JACICY010000001">
    <property type="protein sequence ID" value="MBB3859244.1"/>
    <property type="molecule type" value="Genomic_DNA"/>
</dbReference>
<dbReference type="RefSeq" id="WP_183611427.1">
    <property type="nucleotide sequence ID" value="NZ_JACICY010000001.1"/>
</dbReference>
<sequence length="167" mass="17212">MTRFCLPLLLAPLALAACSDPAPDPSAAATPSLAPMVSESEALAPPVAPGASEAAPVAAVATFPAGMRGKWGMNTLDCDPSRGDDKGAMTVSAKSVKFFESIAEIGAVSDSTTNALRAKFDYEGEGMAWQREAKFELVDGGTTLILTEYGADAPQGPRRYARCGAKG</sequence>
<protein>
    <recommendedName>
        <fullName evidence="4">Lipoprotein</fullName>
    </recommendedName>
</protein>
<comment type="caution">
    <text evidence="2">The sequence shown here is derived from an EMBL/GenBank/DDBJ whole genome shotgun (WGS) entry which is preliminary data.</text>
</comment>
<proteinExistence type="predicted"/>
<feature type="signal peptide" evidence="1">
    <location>
        <begin position="1"/>
        <end position="16"/>
    </location>
</feature>
<dbReference type="AlphaFoldDB" id="A0A7W5ZVJ9"/>
<keyword evidence="3" id="KW-1185">Reference proteome</keyword>